<proteinExistence type="predicted"/>
<dbReference type="EMBL" id="UFZA01000001">
    <property type="protein sequence ID" value="STE02976.1"/>
    <property type="molecule type" value="Genomic_DNA"/>
</dbReference>
<protein>
    <submittedName>
        <fullName evidence="1">Uncharacterized protein</fullName>
    </submittedName>
</protein>
<reference evidence="1 2" key="1">
    <citation type="submission" date="2018-06" db="EMBL/GenBank/DDBJ databases">
        <authorList>
            <consortium name="Pathogen Informatics"/>
            <person name="Doyle S."/>
        </authorList>
    </citation>
    <scope>NUCLEOTIDE SEQUENCE [LARGE SCALE GENOMIC DNA]</scope>
    <source>
        <strain evidence="1 2">NCTC10082</strain>
    </source>
</reference>
<gene>
    <name evidence="1" type="ORF">NCTC10082_01291</name>
</gene>
<accession>A0A2X6RET5</accession>
<organism evidence="1 2">
    <name type="scientific">Escherichia coli</name>
    <dbReference type="NCBI Taxonomy" id="562"/>
    <lineage>
        <taxon>Bacteria</taxon>
        <taxon>Pseudomonadati</taxon>
        <taxon>Pseudomonadota</taxon>
        <taxon>Gammaproteobacteria</taxon>
        <taxon>Enterobacterales</taxon>
        <taxon>Enterobacteriaceae</taxon>
        <taxon>Escherichia</taxon>
    </lineage>
</organism>
<sequence>MNVRADALTPTLSHREREKTSADFNTVLDRFPRPFGERVRVRGKARTERLTSAAKMLKAAALPHITTEFAGE</sequence>
<evidence type="ECO:0000313" key="1">
    <source>
        <dbReference type="EMBL" id="STE02976.1"/>
    </source>
</evidence>
<dbReference type="AlphaFoldDB" id="A0A2X6RET5"/>
<name>A0A2X6RET5_ECOLX</name>
<dbReference type="Proteomes" id="UP000255164">
    <property type="component" value="Unassembled WGS sequence"/>
</dbReference>
<evidence type="ECO:0000313" key="2">
    <source>
        <dbReference type="Proteomes" id="UP000255164"/>
    </source>
</evidence>